<dbReference type="GO" id="GO:0004619">
    <property type="term" value="F:phosphoglycerate mutase activity"/>
    <property type="evidence" value="ECO:0007669"/>
    <property type="project" value="UniProtKB-EC"/>
</dbReference>
<evidence type="ECO:0000256" key="3">
    <source>
        <dbReference type="ARBA" id="ARBA00004798"/>
    </source>
</evidence>
<dbReference type="InterPro" id="IPR017850">
    <property type="entry name" value="Alkaline_phosphatase_core_sf"/>
</dbReference>
<feature type="binding site" evidence="12">
    <location>
        <position position="471"/>
    </location>
    <ligand>
        <name>Mn(2+)</name>
        <dbReference type="ChEBI" id="CHEBI:29035"/>
        <label>2</label>
    </ligand>
</feature>
<feature type="binding site" evidence="11">
    <location>
        <position position="138"/>
    </location>
    <ligand>
        <name>substrate</name>
    </ligand>
</feature>
<dbReference type="GO" id="GO:0010037">
    <property type="term" value="P:response to carbon dioxide"/>
    <property type="evidence" value="ECO:0007669"/>
    <property type="project" value="UniProtKB-ARBA"/>
</dbReference>
<evidence type="ECO:0000256" key="1">
    <source>
        <dbReference type="ARBA" id="ARBA00000370"/>
    </source>
</evidence>
<evidence type="ECO:0000256" key="7">
    <source>
        <dbReference type="ARBA" id="ARBA00023152"/>
    </source>
</evidence>
<comment type="cofactor">
    <cofactor evidence="2">
        <name>Mn(2+)</name>
        <dbReference type="ChEBI" id="CHEBI:29035"/>
    </cofactor>
</comment>
<evidence type="ECO:0000256" key="4">
    <source>
        <dbReference type="ARBA" id="ARBA00008819"/>
    </source>
</evidence>
<feature type="active site" description="Phosphoserine intermediate" evidence="10">
    <location>
        <position position="79"/>
    </location>
</feature>
<keyword evidence="8 12" id="KW-0464">Manganese</keyword>
<accession>E1ZKF2</accession>
<evidence type="ECO:0000259" key="13">
    <source>
        <dbReference type="Pfam" id="PF01676"/>
    </source>
</evidence>
<comment type="similarity">
    <text evidence="4">Belongs to the BPG-independent phosphoglycerate mutase family.</text>
</comment>
<dbReference type="GO" id="GO:0005737">
    <property type="term" value="C:cytoplasm"/>
    <property type="evidence" value="ECO:0007669"/>
    <property type="project" value="InterPro"/>
</dbReference>
<sequence>MSYDFQLKPHPKIPKSDGPLLVCVLDGYGENKIKDDYNAVHVADTPCTDALRAVPGRFCTLQAHGKAVGLPSNDDMGNSEVGHNALGAGQLIDQGASLVDGALRTGSLFSGEGWAYIAPAFAGNTLHFIGLLSDGGVHSRTDQLYGCLRGAAERGAKKIRVHFLTDGRDVPDGSSLKFVEELEGVLKELAATGCDAKIASGGGRMCVTMDRYEADWNIVKKGWDAHVLGQAPHYFKDALSALKELRKEGSEKPVSDQWLDPFVIVGEDDKPVATIEDDDAVVIFNFRADRVIELSKALEYSEFTAFDRVRFPKTRFVGMMQYDGDLKLPTNYLVPPPAISGTSGEFLAKNGLRTFVCSETQKFGHVTFFWNGNRSGYFDEELETYVEIPSDTVPFNELPDMKAREICEAGKEALRSGRYDQVRINFANPDMVGHTGDLEATVRCCTLVDKCVKELLEVVDEMNGRFLVTSDHGNADDMAQREKKTLKPIVQEGKVVSLTSHTLAPVPLAIGGKGLPADVKLRDDLPSAGLGNVAATIFNLMGFEVSWAEPKTGNHCVLR</sequence>
<dbReference type="FunFam" id="3.40.1450.10:FF:000002">
    <property type="entry name" value="2,3-bisphosphoglycerate-independent phosphoglycerate mutase"/>
    <property type="match status" value="1"/>
</dbReference>
<feature type="domain" description="BPG-independent PGAM N-terminal" evidence="14">
    <location>
        <begin position="100"/>
        <end position="323"/>
    </location>
</feature>
<keyword evidence="9" id="KW-0413">Isomerase</keyword>
<evidence type="ECO:0000256" key="5">
    <source>
        <dbReference type="ARBA" id="ARBA00012026"/>
    </source>
</evidence>
<feature type="binding site" evidence="11">
    <location>
        <position position="204"/>
    </location>
    <ligand>
        <name>substrate</name>
    </ligand>
</feature>
<evidence type="ECO:0000256" key="8">
    <source>
        <dbReference type="ARBA" id="ARBA00023211"/>
    </source>
</evidence>
<comment type="pathway">
    <text evidence="3">Carbohydrate degradation; glycolysis; pyruvate from D-glyceraldehyde 3-phosphate: step 3/5.</text>
</comment>
<dbReference type="SUPFAM" id="SSF64158">
    <property type="entry name" value="2,3-Bisphosphoglycerate-independent phosphoglycerate mutase, substrate-binding domain"/>
    <property type="match status" value="1"/>
</dbReference>
<feature type="binding site" evidence="12">
    <location>
        <position position="79"/>
    </location>
    <ligand>
        <name>Mn(2+)</name>
        <dbReference type="ChEBI" id="CHEBI:29035"/>
        <label>2</label>
    </ligand>
</feature>
<dbReference type="CDD" id="cd16010">
    <property type="entry name" value="iPGM"/>
    <property type="match status" value="1"/>
</dbReference>
<evidence type="ECO:0000256" key="9">
    <source>
        <dbReference type="ARBA" id="ARBA00023235"/>
    </source>
</evidence>
<feature type="binding site" evidence="11">
    <location>
        <position position="362"/>
    </location>
    <ligand>
        <name>substrate</name>
    </ligand>
</feature>
<dbReference type="InterPro" id="IPR005995">
    <property type="entry name" value="Pgm_bpd_ind"/>
</dbReference>
<keyword evidence="7" id="KW-0324">Glycolysis</keyword>
<feature type="binding site" evidence="12">
    <location>
        <position position="472"/>
    </location>
    <ligand>
        <name>Mn(2+)</name>
        <dbReference type="ChEBI" id="CHEBI:29035"/>
        <label>2</label>
    </ligand>
</feature>
<proteinExistence type="inferred from homology"/>
<evidence type="ECO:0000256" key="12">
    <source>
        <dbReference type="PIRSR" id="PIRSR001492-3"/>
    </source>
</evidence>
<evidence type="ECO:0000313" key="15">
    <source>
        <dbReference type="EMBL" id="EFN53796.1"/>
    </source>
</evidence>
<feature type="binding site" evidence="12">
    <location>
        <position position="26"/>
    </location>
    <ligand>
        <name>Mn(2+)</name>
        <dbReference type="ChEBI" id="CHEBI:29035"/>
        <label>2</label>
    </ligand>
</feature>
<dbReference type="STRING" id="554065.E1ZKF2"/>
<feature type="binding site" evidence="11">
    <location>
        <position position="211"/>
    </location>
    <ligand>
        <name>substrate</name>
    </ligand>
</feature>
<gene>
    <name evidence="15" type="ORF">CHLNCDRAFT_36359</name>
</gene>
<dbReference type="OMA" id="VHSRTDQ"/>
<dbReference type="SUPFAM" id="SSF53649">
    <property type="entry name" value="Alkaline phosphatase-like"/>
    <property type="match status" value="1"/>
</dbReference>
<dbReference type="Gene3D" id="3.40.720.10">
    <property type="entry name" value="Alkaline Phosphatase, subunit A"/>
    <property type="match status" value="1"/>
</dbReference>
<dbReference type="PANTHER" id="PTHR31637">
    <property type="entry name" value="2,3-BISPHOSPHOGLYCERATE-INDEPENDENT PHOSPHOGLYCERATE MUTASE"/>
    <property type="match status" value="1"/>
</dbReference>
<dbReference type="Pfam" id="PF06415">
    <property type="entry name" value="iPGM_N"/>
    <property type="match status" value="1"/>
</dbReference>
<dbReference type="Proteomes" id="UP000008141">
    <property type="component" value="Unassembled WGS sequence"/>
</dbReference>
<dbReference type="InterPro" id="IPR036646">
    <property type="entry name" value="PGAM_B_sf"/>
</dbReference>
<dbReference type="NCBIfam" id="TIGR01307">
    <property type="entry name" value="pgm_bpd_ind"/>
    <property type="match status" value="1"/>
</dbReference>
<keyword evidence="6 12" id="KW-0479">Metal-binding</keyword>
<feature type="binding site" evidence="11">
    <location>
        <begin position="287"/>
        <end position="290"/>
    </location>
    <ligand>
        <name>substrate</name>
    </ligand>
</feature>
<dbReference type="InParanoid" id="E1ZKF2"/>
<dbReference type="EC" id="5.4.2.12" evidence="5"/>
<organism evidence="16">
    <name type="scientific">Chlorella variabilis</name>
    <name type="common">Green alga</name>
    <dbReference type="NCBI Taxonomy" id="554065"/>
    <lineage>
        <taxon>Eukaryota</taxon>
        <taxon>Viridiplantae</taxon>
        <taxon>Chlorophyta</taxon>
        <taxon>core chlorophytes</taxon>
        <taxon>Trebouxiophyceae</taxon>
        <taxon>Chlorellales</taxon>
        <taxon>Chlorellaceae</taxon>
        <taxon>Chlorella clade</taxon>
        <taxon>Chlorella</taxon>
    </lineage>
</organism>
<dbReference type="FunCoup" id="E1ZKF2">
    <property type="interactions" value="619"/>
</dbReference>
<dbReference type="eggNOG" id="KOG4513">
    <property type="taxonomic scope" value="Eukaryota"/>
</dbReference>
<dbReference type="GO" id="GO:0006007">
    <property type="term" value="P:glucose catabolic process"/>
    <property type="evidence" value="ECO:0007669"/>
    <property type="project" value="InterPro"/>
</dbReference>
<evidence type="ECO:0000313" key="16">
    <source>
        <dbReference type="Proteomes" id="UP000008141"/>
    </source>
</evidence>
<dbReference type="InterPro" id="IPR011258">
    <property type="entry name" value="BPG-indep_PGM_N"/>
</dbReference>
<feature type="binding site" evidence="12">
    <location>
        <position position="434"/>
    </location>
    <ligand>
        <name>Mn(2+)</name>
        <dbReference type="ChEBI" id="CHEBI:29035"/>
        <label>1</label>
    </ligand>
</feature>
<evidence type="ECO:0000256" key="2">
    <source>
        <dbReference type="ARBA" id="ARBA00001936"/>
    </source>
</evidence>
<dbReference type="KEGG" id="cvr:CHLNCDRAFT_36359"/>
<evidence type="ECO:0000259" key="14">
    <source>
        <dbReference type="Pfam" id="PF06415"/>
    </source>
</evidence>
<evidence type="ECO:0000256" key="11">
    <source>
        <dbReference type="PIRSR" id="PIRSR001492-2"/>
    </source>
</evidence>
<feature type="domain" description="Metalloenzyme" evidence="13">
    <location>
        <begin position="19"/>
        <end position="544"/>
    </location>
</feature>
<dbReference type="GO" id="GO:0006096">
    <property type="term" value="P:glycolytic process"/>
    <property type="evidence" value="ECO:0007669"/>
    <property type="project" value="UniProtKB-UniPathway"/>
</dbReference>
<dbReference type="GeneID" id="17353064"/>
<dbReference type="Pfam" id="PF01676">
    <property type="entry name" value="Metalloenzyme"/>
    <property type="match status" value="1"/>
</dbReference>
<comment type="catalytic activity">
    <reaction evidence="1">
        <text>(2R)-2-phosphoglycerate = (2R)-3-phosphoglycerate</text>
        <dbReference type="Rhea" id="RHEA:15901"/>
        <dbReference type="ChEBI" id="CHEBI:58272"/>
        <dbReference type="ChEBI" id="CHEBI:58289"/>
        <dbReference type="EC" id="5.4.2.12"/>
    </reaction>
</comment>
<dbReference type="GO" id="GO:0030145">
    <property type="term" value="F:manganese ion binding"/>
    <property type="evidence" value="ECO:0007669"/>
    <property type="project" value="InterPro"/>
</dbReference>
<dbReference type="OrthoDB" id="952271at2759"/>
<dbReference type="RefSeq" id="XP_005845898.1">
    <property type="nucleotide sequence ID" value="XM_005845836.1"/>
</dbReference>
<reference evidence="15 16" key="1">
    <citation type="journal article" date="2010" name="Plant Cell">
        <title>The Chlorella variabilis NC64A genome reveals adaptation to photosymbiosis, coevolution with viruses, and cryptic sex.</title>
        <authorList>
            <person name="Blanc G."/>
            <person name="Duncan G."/>
            <person name="Agarkova I."/>
            <person name="Borodovsky M."/>
            <person name="Gurnon J."/>
            <person name="Kuo A."/>
            <person name="Lindquist E."/>
            <person name="Lucas S."/>
            <person name="Pangilinan J."/>
            <person name="Polle J."/>
            <person name="Salamov A."/>
            <person name="Terry A."/>
            <person name="Yamada T."/>
            <person name="Dunigan D.D."/>
            <person name="Grigoriev I.V."/>
            <person name="Claverie J.M."/>
            <person name="Van Etten J.L."/>
        </authorList>
    </citation>
    <scope>NUCLEOTIDE SEQUENCE [LARGE SCALE GENOMIC DNA]</scope>
    <source>
        <strain evidence="15 16">NC64A</strain>
    </source>
</reference>
<dbReference type="Gene3D" id="3.40.1450.10">
    <property type="entry name" value="BPG-independent phosphoglycerate mutase, domain B"/>
    <property type="match status" value="1"/>
</dbReference>
<feature type="binding site" evidence="11">
    <location>
        <begin position="168"/>
        <end position="169"/>
    </location>
    <ligand>
        <name>substrate</name>
    </ligand>
</feature>
<dbReference type="InterPro" id="IPR006124">
    <property type="entry name" value="Metalloenzyme"/>
</dbReference>
<protein>
    <recommendedName>
        <fullName evidence="5">phosphoglycerate mutase (2,3-diphosphoglycerate-independent)</fullName>
        <ecNumber evidence="5">5.4.2.12</ecNumber>
    </recommendedName>
</protein>
<dbReference type="EMBL" id="GL433850">
    <property type="protein sequence ID" value="EFN53796.1"/>
    <property type="molecule type" value="Genomic_DNA"/>
</dbReference>
<dbReference type="PIRSF" id="PIRSF001492">
    <property type="entry name" value="IPGAM"/>
    <property type="match status" value="1"/>
</dbReference>
<dbReference type="UniPathway" id="UPA00109">
    <property type="reaction ID" value="UER00186"/>
</dbReference>
<dbReference type="PANTHER" id="PTHR31637:SF0">
    <property type="entry name" value="2,3-BISPHOSPHOGLYCERATE-INDEPENDENT PHOSPHOGLYCERATE MUTASE"/>
    <property type="match status" value="1"/>
</dbReference>
<feature type="binding site" evidence="12">
    <location>
        <position position="430"/>
    </location>
    <ligand>
        <name>Mn(2+)</name>
        <dbReference type="ChEBI" id="CHEBI:29035"/>
        <label>1</label>
    </ligand>
</feature>
<name>E1ZKF2_CHLVA</name>
<evidence type="ECO:0000256" key="6">
    <source>
        <dbReference type="ARBA" id="ARBA00022723"/>
    </source>
</evidence>
<evidence type="ECO:0000256" key="10">
    <source>
        <dbReference type="PIRSR" id="PIRSR001492-1"/>
    </source>
</evidence>
<dbReference type="AlphaFoldDB" id="E1ZKF2"/>
<feature type="binding site" evidence="12">
    <location>
        <position position="501"/>
    </location>
    <ligand>
        <name>Mn(2+)</name>
        <dbReference type="ChEBI" id="CHEBI:29035"/>
        <label>1</label>
    </ligand>
</feature>
<keyword evidence="16" id="KW-1185">Reference proteome</keyword>